<evidence type="ECO:0000259" key="1">
    <source>
        <dbReference type="Pfam" id="PF24882"/>
    </source>
</evidence>
<dbReference type="InterPro" id="IPR007220">
    <property type="entry name" value="ORC2"/>
</dbReference>
<dbReference type="InterPro" id="IPR056773">
    <property type="entry name" value="WHD_ORC2"/>
</dbReference>
<dbReference type="EMBL" id="GBEZ01012573">
    <property type="protein sequence ID" value="JAC73323.1"/>
    <property type="molecule type" value="Transcribed_RNA"/>
</dbReference>
<dbReference type="GO" id="GO:0006260">
    <property type="term" value="P:DNA replication"/>
    <property type="evidence" value="ECO:0007669"/>
    <property type="project" value="InterPro"/>
</dbReference>
<proteinExistence type="predicted"/>
<feature type="non-terminal residue" evidence="2">
    <location>
        <position position="1"/>
    </location>
</feature>
<sequence length="72" mass="8140">EVLNSLNSKAREAFCILANNQGGGGMLRSHLTEFKDHELVKIRRAQDNSDLYYVPFDNETLKQLLDDISSEA</sequence>
<feature type="domain" description="Origin recognition complex subunit 2 winged-helix" evidence="1">
    <location>
        <begin position="4"/>
        <end position="59"/>
    </location>
</feature>
<dbReference type="PANTHER" id="PTHR14052">
    <property type="entry name" value="ORIGIN RECOGNITION COMPLEX SUBUNIT 2"/>
    <property type="match status" value="1"/>
</dbReference>
<name>A0A061RMW4_9CHLO</name>
<dbReference type="Pfam" id="PF24882">
    <property type="entry name" value="WHD_ORC2"/>
    <property type="match status" value="1"/>
</dbReference>
<accession>A0A061RMW4</accession>
<dbReference type="GO" id="GO:0005664">
    <property type="term" value="C:nuclear origin of replication recognition complex"/>
    <property type="evidence" value="ECO:0007669"/>
    <property type="project" value="TreeGrafter"/>
</dbReference>
<evidence type="ECO:0000313" key="2">
    <source>
        <dbReference type="EMBL" id="JAC73323.1"/>
    </source>
</evidence>
<gene>
    <name evidence="2" type="ORF">TSPGSL018_29154</name>
</gene>
<dbReference type="AlphaFoldDB" id="A0A061RMW4"/>
<protein>
    <recommendedName>
        <fullName evidence="1">Origin recognition complex subunit 2 winged-helix domain-containing protein</fullName>
    </recommendedName>
</protein>
<reference evidence="2" key="1">
    <citation type="submission" date="2014-05" db="EMBL/GenBank/DDBJ databases">
        <title>The transcriptome of the halophilic microalga Tetraselmis sp. GSL018 isolated from the Great Salt Lake, Utah.</title>
        <authorList>
            <person name="Jinkerson R.E."/>
            <person name="D'Adamo S."/>
            <person name="Posewitz M.C."/>
        </authorList>
    </citation>
    <scope>NUCLEOTIDE SEQUENCE</scope>
    <source>
        <strain evidence="2">GSL018</strain>
    </source>
</reference>
<organism evidence="2">
    <name type="scientific">Tetraselmis sp. GSL018</name>
    <dbReference type="NCBI Taxonomy" id="582737"/>
    <lineage>
        <taxon>Eukaryota</taxon>
        <taxon>Viridiplantae</taxon>
        <taxon>Chlorophyta</taxon>
        <taxon>core chlorophytes</taxon>
        <taxon>Chlorodendrophyceae</taxon>
        <taxon>Chlorodendrales</taxon>
        <taxon>Chlorodendraceae</taxon>
        <taxon>Tetraselmis</taxon>
    </lineage>
</organism>
<dbReference type="PANTHER" id="PTHR14052:SF0">
    <property type="entry name" value="ORIGIN RECOGNITION COMPLEX SUBUNIT 2"/>
    <property type="match status" value="1"/>
</dbReference>
<dbReference type="GO" id="GO:0003688">
    <property type="term" value="F:DNA replication origin binding"/>
    <property type="evidence" value="ECO:0007669"/>
    <property type="project" value="TreeGrafter"/>
</dbReference>